<dbReference type="SMART" id="SM00895">
    <property type="entry name" value="FCD"/>
    <property type="match status" value="1"/>
</dbReference>
<dbReference type="InterPro" id="IPR011711">
    <property type="entry name" value="GntR_C"/>
</dbReference>
<keyword evidence="1" id="KW-0805">Transcription regulation</keyword>
<evidence type="ECO:0000256" key="3">
    <source>
        <dbReference type="ARBA" id="ARBA00023163"/>
    </source>
</evidence>
<dbReference type="Pfam" id="PF00392">
    <property type="entry name" value="GntR"/>
    <property type="match status" value="1"/>
</dbReference>
<organism evidence="6 7">
    <name type="scientific">Actinacidiphila glaucinigra</name>
    <dbReference type="NCBI Taxonomy" id="235986"/>
    <lineage>
        <taxon>Bacteria</taxon>
        <taxon>Bacillati</taxon>
        <taxon>Actinomycetota</taxon>
        <taxon>Actinomycetes</taxon>
        <taxon>Kitasatosporales</taxon>
        <taxon>Streptomycetaceae</taxon>
        <taxon>Actinacidiphila</taxon>
    </lineage>
</organism>
<dbReference type="OrthoDB" id="9784718at2"/>
<dbReference type="InterPro" id="IPR000524">
    <property type="entry name" value="Tscrpt_reg_HTH_GntR"/>
</dbReference>
<evidence type="ECO:0000313" key="6">
    <source>
        <dbReference type="EMBL" id="SNT46768.1"/>
    </source>
</evidence>
<name>A0A239MXS2_9ACTN</name>
<dbReference type="Pfam" id="PF07729">
    <property type="entry name" value="FCD"/>
    <property type="match status" value="1"/>
</dbReference>
<evidence type="ECO:0000259" key="5">
    <source>
        <dbReference type="PROSITE" id="PS50949"/>
    </source>
</evidence>
<dbReference type="InterPro" id="IPR008920">
    <property type="entry name" value="TF_FadR/GntR_C"/>
</dbReference>
<dbReference type="SUPFAM" id="SSF48008">
    <property type="entry name" value="GntR ligand-binding domain-like"/>
    <property type="match status" value="1"/>
</dbReference>
<feature type="region of interest" description="Disordered" evidence="4">
    <location>
        <begin position="1"/>
        <end position="22"/>
    </location>
</feature>
<keyword evidence="2 6" id="KW-0238">DNA-binding</keyword>
<dbReference type="PANTHER" id="PTHR43537:SF24">
    <property type="entry name" value="GLUCONATE OPERON TRANSCRIPTIONAL REPRESSOR"/>
    <property type="match status" value="1"/>
</dbReference>
<evidence type="ECO:0000313" key="7">
    <source>
        <dbReference type="Proteomes" id="UP000198280"/>
    </source>
</evidence>
<feature type="domain" description="HTH gntR-type" evidence="5">
    <location>
        <begin position="30"/>
        <end position="100"/>
    </location>
</feature>
<dbReference type="PROSITE" id="PS50949">
    <property type="entry name" value="HTH_GNTR"/>
    <property type="match status" value="1"/>
</dbReference>
<evidence type="ECO:0000256" key="1">
    <source>
        <dbReference type="ARBA" id="ARBA00023015"/>
    </source>
</evidence>
<dbReference type="Gene3D" id="1.10.10.10">
    <property type="entry name" value="Winged helix-like DNA-binding domain superfamily/Winged helix DNA-binding domain"/>
    <property type="match status" value="1"/>
</dbReference>
<dbReference type="EMBL" id="FZOF01000028">
    <property type="protein sequence ID" value="SNT46768.1"/>
    <property type="molecule type" value="Genomic_DNA"/>
</dbReference>
<keyword evidence="7" id="KW-1185">Reference proteome</keyword>
<evidence type="ECO:0000256" key="4">
    <source>
        <dbReference type="SAM" id="MobiDB-lite"/>
    </source>
</evidence>
<proteinExistence type="predicted"/>
<evidence type="ECO:0000256" key="2">
    <source>
        <dbReference type="ARBA" id="ARBA00023125"/>
    </source>
</evidence>
<sequence>MPDTENRTGQATTAAGPPLSTPALGGIRRLSALDTVRARIAMAIDLGLLAPGERLPAAAEIAAALDVGEITVRRALVALCDDGLLERRRGRNGGTLVAQHPAKGSVSAVGSYRSDTDAVRRLIDHRLVLECGIAHLAAGHADDAALRELERLVDAMDRVTGWAEFHRHDEEFHLAVASATGTPSVVVPYAAVVRELYRYYLPYPLDALRASNAEHRALVGALRQGDRAAAAAVAQEHVQTLHRTMFIGLPEAVPGTAATAGR</sequence>
<dbReference type="GO" id="GO:0003677">
    <property type="term" value="F:DNA binding"/>
    <property type="evidence" value="ECO:0007669"/>
    <property type="project" value="UniProtKB-KW"/>
</dbReference>
<dbReference type="PANTHER" id="PTHR43537">
    <property type="entry name" value="TRANSCRIPTIONAL REGULATOR, GNTR FAMILY"/>
    <property type="match status" value="1"/>
</dbReference>
<dbReference type="RefSeq" id="WP_089228076.1">
    <property type="nucleotide sequence ID" value="NZ_FZOF01000028.1"/>
</dbReference>
<gene>
    <name evidence="6" type="ORF">SAMN05216252_12855</name>
</gene>
<reference evidence="6 7" key="1">
    <citation type="submission" date="2017-06" db="EMBL/GenBank/DDBJ databases">
        <authorList>
            <person name="Kim H.J."/>
            <person name="Triplett B.A."/>
        </authorList>
    </citation>
    <scope>NUCLEOTIDE SEQUENCE [LARGE SCALE GENOMIC DNA]</scope>
    <source>
        <strain evidence="6 7">CGMCC 4.1858</strain>
    </source>
</reference>
<dbReference type="InterPro" id="IPR036388">
    <property type="entry name" value="WH-like_DNA-bd_sf"/>
</dbReference>
<protein>
    <submittedName>
        <fullName evidence="6">DNA-binding transcriptional regulator, FadR family</fullName>
    </submittedName>
</protein>
<dbReference type="GO" id="GO:0003700">
    <property type="term" value="F:DNA-binding transcription factor activity"/>
    <property type="evidence" value="ECO:0007669"/>
    <property type="project" value="InterPro"/>
</dbReference>
<dbReference type="SUPFAM" id="SSF46785">
    <property type="entry name" value="Winged helix' DNA-binding domain"/>
    <property type="match status" value="1"/>
</dbReference>
<dbReference type="Gene3D" id="1.20.120.530">
    <property type="entry name" value="GntR ligand-binding domain-like"/>
    <property type="match status" value="1"/>
</dbReference>
<keyword evidence="3" id="KW-0804">Transcription</keyword>
<dbReference type="SMART" id="SM00345">
    <property type="entry name" value="HTH_GNTR"/>
    <property type="match status" value="1"/>
</dbReference>
<dbReference type="Proteomes" id="UP000198280">
    <property type="component" value="Unassembled WGS sequence"/>
</dbReference>
<dbReference type="AlphaFoldDB" id="A0A239MXS2"/>
<dbReference type="InterPro" id="IPR036390">
    <property type="entry name" value="WH_DNA-bd_sf"/>
</dbReference>
<accession>A0A239MXS2</accession>